<evidence type="ECO:0000313" key="3">
    <source>
        <dbReference type="Proteomes" id="UP000789524"/>
    </source>
</evidence>
<gene>
    <name evidence="2" type="ORF">DCHRY22_LOCUS7776</name>
</gene>
<keyword evidence="3" id="KW-1185">Reference proteome</keyword>
<protein>
    <submittedName>
        <fullName evidence="2">(African queen) hypothetical protein</fullName>
    </submittedName>
</protein>
<accession>A0A8J2QR17</accession>
<proteinExistence type="predicted"/>
<feature type="compositionally biased region" description="Basic and acidic residues" evidence="1">
    <location>
        <begin position="10"/>
        <end position="20"/>
    </location>
</feature>
<reference evidence="2" key="1">
    <citation type="submission" date="2021-09" db="EMBL/GenBank/DDBJ databases">
        <authorList>
            <person name="Martin H S."/>
        </authorList>
    </citation>
    <scope>NUCLEOTIDE SEQUENCE</scope>
</reference>
<sequence>MGELNGPSVRSDRSHERDPRQSTSRVSMFRPSDKQNKKLTALVVIGSDFQKMLAHLPFGATRISAGRRINLSFAERSQLKMPINERLNFILFAPVKIIIWARQRDEGDDWRARRLPSRGNECHLDRIAFGSRYPSHSALRLAVRTRR</sequence>
<comment type="caution">
    <text evidence="2">The sequence shown here is derived from an EMBL/GenBank/DDBJ whole genome shotgun (WGS) entry which is preliminary data.</text>
</comment>
<dbReference type="EMBL" id="CAKASE010000058">
    <property type="protein sequence ID" value="CAG9567527.1"/>
    <property type="molecule type" value="Genomic_DNA"/>
</dbReference>
<dbReference type="AlphaFoldDB" id="A0A8J2QR17"/>
<dbReference type="Proteomes" id="UP000789524">
    <property type="component" value="Unassembled WGS sequence"/>
</dbReference>
<name>A0A8J2QR17_9NEOP</name>
<organism evidence="2 3">
    <name type="scientific">Danaus chrysippus</name>
    <name type="common">African queen</name>
    <dbReference type="NCBI Taxonomy" id="151541"/>
    <lineage>
        <taxon>Eukaryota</taxon>
        <taxon>Metazoa</taxon>
        <taxon>Ecdysozoa</taxon>
        <taxon>Arthropoda</taxon>
        <taxon>Hexapoda</taxon>
        <taxon>Insecta</taxon>
        <taxon>Pterygota</taxon>
        <taxon>Neoptera</taxon>
        <taxon>Endopterygota</taxon>
        <taxon>Lepidoptera</taxon>
        <taxon>Glossata</taxon>
        <taxon>Ditrysia</taxon>
        <taxon>Papilionoidea</taxon>
        <taxon>Nymphalidae</taxon>
        <taxon>Danainae</taxon>
        <taxon>Danaini</taxon>
        <taxon>Danaina</taxon>
        <taxon>Danaus</taxon>
        <taxon>Anosia</taxon>
    </lineage>
</organism>
<evidence type="ECO:0000256" key="1">
    <source>
        <dbReference type="SAM" id="MobiDB-lite"/>
    </source>
</evidence>
<evidence type="ECO:0000313" key="2">
    <source>
        <dbReference type="EMBL" id="CAG9567527.1"/>
    </source>
</evidence>
<feature type="region of interest" description="Disordered" evidence="1">
    <location>
        <begin position="1"/>
        <end position="33"/>
    </location>
</feature>